<proteinExistence type="inferred from homology"/>
<comment type="similarity">
    <text evidence="2 9 10">Belongs to the TonB-dependent receptor family.</text>
</comment>
<feature type="chain" id="PRO_5020962680" evidence="11">
    <location>
        <begin position="26"/>
        <end position="647"/>
    </location>
</feature>
<evidence type="ECO:0000256" key="8">
    <source>
        <dbReference type="ARBA" id="ARBA00023237"/>
    </source>
</evidence>
<dbReference type="GO" id="GO:0015344">
    <property type="term" value="F:siderophore uptake transmembrane transporter activity"/>
    <property type="evidence" value="ECO:0007669"/>
    <property type="project" value="TreeGrafter"/>
</dbReference>
<evidence type="ECO:0000256" key="7">
    <source>
        <dbReference type="ARBA" id="ARBA00023136"/>
    </source>
</evidence>
<dbReference type="InterPro" id="IPR000531">
    <property type="entry name" value="Beta-barrel_TonB"/>
</dbReference>
<dbReference type="InterPro" id="IPR039426">
    <property type="entry name" value="TonB-dep_rcpt-like"/>
</dbReference>
<evidence type="ECO:0000259" key="13">
    <source>
        <dbReference type="Pfam" id="PF07715"/>
    </source>
</evidence>
<dbReference type="PANTHER" id="PTHR30069:SF41">
    <property type="entry name" value="HEME_HEMOPEXIN UTILIZATION PROTEIN C"/>
    <property type="match status" value="1"/>
</dbReference>
<keyword evidence="14" id="KW-0675">Receptor</keyword>
<organism evidence="14 15">
    <name type="scientific">Aliishimia ponticola</name>
    <dbReference type="NCBI Taxonomy" id="2499833"/>
    <lineage>
        <taxon>Bacteria</taxon>
        <taxon>Pseudomonadati</taxon>
        <taxon>Pseudomonadota</taxon>
        <taxon>Alphaproteobacteria</taxon>
        <taxon>Rhodobacterales</taxon>
        <taxon>Paracoccaceae</taxon>
        <taxon>Aliishimia</taxon>
    </lineage>
</organism>
<evidence type="ECO:0000256" key="1">
    <source>
        <dbReference type="ARBA" id="ARBA00004571"/>
    </source>
</evidence>
<dbReference type="InterPro" id="IPR012910">
    <property type="entry name" value="Plug_dom"/>
</dbReference>
<dbReference type="AlphaFoldDB" id="A0A4S4NEY2"/>
<evidence type="ECO:0000259" key="12">
    <source>
        <dbReference type="Pfam" id="PF00593"/>
    </source>
</evidence>
<evidence type="ECO:0000256" key="6">
    <source>
        <dbReference type="ARBA" id="ARBA00023077"/>
    </source>
</evidence>
<dbReference type="Proteomes" id="UP000306602">
    <property type="component" value="Unassembled WGS sequence"/>
</dbReference>
<accession>A0A4S4NEY2</accession>
<dbReference type="InterPro" id="IPR037066">
    <property type="entry name" value="Plug_dom_sf"/>
</dbReference>
<dbReference type="EMBL" id="SRKY01000002">
    <property type="protein sequence ID" value="THH36681.1"/>
    <property type="molecule type" value="Genomic_DNA"/>
</dbReference>
<sequence>MDTKTAASRLALSVLTCSVATLASAQDDAPLDLGTIRIQSANAQAVLGNDEITTEEIEQRSASSIADVFAGESSITASGGAPIAQKVFVNGIEESLLSVTIDGARQNKSAFHHAGNVLIDPALLKSVEVSAGLAPADQGAGALAGSISYTTKDARDLLEPSDPFGGMYTLSYGSNGQGFRNTLTAFGQTGGFEYLLSGTRATGEDYDDGSGATVVGTAADLTDYIAKFAYTTETGKRLSFSASQTTDSGLRASQGGFIRPDFAGVVGRDTVLYAAFSQRKSYTFTYEDEQPTGIFAPYVQLSYNEQAMDVGNLYGVNKSFSGVARNEFDLGNGTLNVGLDFFNESAEGYDNTVSPRASSGREELTNIGIFAQARQDLTDRVSVSYGARYDWASFDGADGSDFDDSGLSVNGSVDLVLNDNWTLNAGAASTWGGYELGEAALVNYGTAWDYSDFTTSRAKALRLGVRYENGPWAAKAALFDTDITDIAAVLPTSGARGALTDLRSRGFDGSISFVGTRGFATLNYTYADVEANDDTVATTAYYLGRPVGHIFGLEAGYDVSEELRLGGTAQIALENDDTSIELPGYEVVSVYAEYKPRQMDNLKVRLDVYNLFDETFAVRSSDGLDSSRVVQLNEPGRTVSLTASIKF</sequence>
<dbReference type="Gene3D" id="2.170.130.10">
    <property type="entry name" value="TonB-dependent receptor, plug domain"/>
    <property type="match status" value="1"/>
</dbReference>
<comment type="caution">
    <text evidence="14">The sequence shown here is derived from an EMBL/GenBank/DDBJ whole genome shotgun (WGS) entry which is preliminary data.</text>
</comment>
<dbReference type="PANTHER" id="PTHR30069">
    <property type="entry name" value="TONB-DEPENDENT OUTER MEMBRANE RECEPTOR"/>
    <property type="match status" value="1"/>
</dbReference>
<gene>
    <name evidence="14" type="ORF">E4Z66_06940</name>
</gene>
<keyword evidence="3 9" id="KW-0813">Transport</keyword>
<evidence type="ECO:0000256" key="5">
    <source>
        <dbReference type="ARBA" id="ARBA00022692"/>
    </source>
</evidence>
<reference evidence="14 15" key="1">
    <citation type="submission" date="2019-04" db="EMBL/GenBank/DDBJ databases">
        <title>Shimia ponticola sp. nov., isolated from seawater.</title>
        <authorList>
            <person name="Kim Y.-O."/>
            <person name="Yoon J.-H."/>
        </authorList>
    </citation>
    <scope>NUCLEOTIDE SEQUENCE [LARGE SCALE GENOMIC DNA]</scope>
    <source>
        <strain evidence="14 15">MYP11</strain>
    </source>
</reference>
<dbReference type="RefSeq" id="WP_136462282.1">
    <property type="nucleotide sequence ID" value="NZ_SRKY01000002.1"/>
</dbReference>
<dbReference type="Pfam" id="PF00593">
    <property type="entry name" value="TonB_dep_Rec_b-barrel"/>
    <property type="match status" value="1"/>
</dbReference>
<keyword evidence="8 9" id="KW-0998">Cell outer membrane</keyword>
<evidence type="ECO:0000256" key="9">
    <source>
        <dbReference type="PROSITE-ProRule" id="PRU01360"/>
    </source>
</evidence>
<comment type="subcellular location">
    <subcellularLocation>
        <location evidence="1 9">Cell outer membrane</location>
        <topology evidence="1 9">Multi-pass membrane protein</topology>
    </subcellularLocation>
</comment>
<dbReference type="OrthoDB" id="9760494at2"/>
<dbReference type="SUPFAM" id="SSF56935">
    <property type="entry name" value="Porins"/>
    <property type="match status" value="1"/>
</dbReference>
<dbReference type="GO" id="GO:0044718">
    <property type="term" value="P:siderophore transmembrane transport"/>
    <property type="evidence" value="ECO:0007669"/>
    <property type="project" value="TreeGrafter"/>
</dbReference>
<evidence type="ECO:0000256" key="11">
    <source>
        <dbReference type="SAM" id="SignalP"/>
    </source>
</evidence>
<feature type="domain" description="TonB-dependent receptor-like beta-barrel" evidence="12">
    <location>
        <begin position="202"/>
        <end position="611"/>
    </location>
</feature>
<dbReference type="Pfam" id="PF07715">
    <property type="entry name" value="Plug"/>
    <property type="match status" value="1"/>
</dbReference>
<evidence type="ECO:0000256" key="4">
    <source>
        <dbReference type="ARBA" id="ARBA00022452"/>
    </source>
</evidence>
<keyword evidence="11" id="KW-0732">Signal</keyword>
<dbReference type="GO" id="GO:0009279">
    <property type="term" value="C:cell outer membrane"/>
    <property type="evidence" value="ECO:0007669"/>
    <property type="project" value="UniProtKB-SubCell"/>
</dbReference>
<feature type="domain" description="TonB-dependent receptor plug" evidence="13">
    <location>
        <begin position="51"/>
        <end position="145"/>
    </location>
</feature>
<evidence type="ECO:0000256" key="3">
    <source>
        <dbReference type="ARBA" id="ARBA00022448"/>
    </source>
</evidence>
<dbReference type="PROSITE" id="PS52016">
    <property type="entry name" value="TONB_DEPENDENT_REC_3"/>
    <property type="match status" value="1"/>
</dbReference>
<keyword evidence="6 10" id="KW-0798">TonB box</keyword>
<keyword evidence="15" id="KW-1185">Reference proteome</keyword>
<evidence type="ECO:0000256" key="10">
    <source>
        <dbReference type="RuleBase" id="RU003357"/>
    </source>
</evidence>
<dbReference type="InterPro" id="IPR036942">
    <property type="entry name" value="Beta-barrel_TonB_sf"/>
</dbReference>
<evidence type="ECO:0000313" key="14">
    <source>
        <dbReference type="EMBL" id="THH36681.1"/>
    </source>
</evidence>
<evidence type="ECO:0000313" key="15">
    <source>
        <dbReference type="Proteomes" id="UP000306602"/>
    </source>
</evidence>
<keyword evidence="7 9" id="KW-0472">Membrane</keyword>
<keyword evidence="4 9" id="KW-1134">Transmembrane beta strand</keyword>
<feature type="signal peptide" evidence="11">
    <location>
        <begin position="1"/>
        <end position="25"/>
    </location>
</feature>
<keyword evidence="5 9" id="KW-0812">Transmembrane</keyword>
<name>A0A4S4NEY2_9RHOB</name>
<dbReference type="Gene3D" id="2.40.170.20">
    <property type="entry name" value="TonB-dependent receptor, beta-barrel domain"/>
    <property type="match status" value="1"/>
</dbReference>
<evidence type="ECO:0000256" key="2">
    <source>
        <dbReference type="ARBA" id="ARBA00009810"/>
    </source>
</evidence>
<protein>
    <submittedName>
        <fullName evidence="14">TonB-dependent receptor</fullName>
    </submittedName>
</protein>